<evidence type="ECO:0000256" key="6">
    <source>
        <dbReference type="SAM" id="Coils"/>
    </source>
</evidence>
<keyword evidence="3" id="KW-0805">Transcription regulation</keyword>
<organism evidence="8 9">
    <name type="scientific">Coptis chinensis</name>
    <dbReference type="NCBI Taxonomy" id="261450"/>
    <lineage>
        <taxon>Eukaryota</taxon>
        <taxon>Viridiplantae</taxon>
        <taxon>Streptophyta</taxon>
        <taxon>Embryophyta</taxon>
        <taxon>Tracheophyta</taxon>
        <taxon>Spermatophyta</taxon>
        <taxon>Magnoliopsida</taxon>
        <taxon>Ranunculales</taxon>
        <taxon>Ranunculaceae</taxon>
        <taxon>Coptidoideae</taxon>
        <taxon>Coptis</taxon>
    </lineage>
</organism>
<dbReference type="AlphaFoldDB" id="A0A835M3J2"/>
<reference evidence="8 9" key="1">
    <citation type="submission" date="2020-10" db="EMBL/GenBank/DDBJ databases">
        <title>The Coptis chinensis genome and diversification of protoberbering-type alkaloids.</title>
        <authorList>
            <person name="Wang B."/>
            <person name="Shu S."/>
            <person name="Song C."/>
            <person name="Liu Y."/>
        </authorList>
    </citation>
    <scope>NUCLEOTIDE SEQUENCE [LARGE SCALE GENOMIC DNA]</scope>
    <source>
        <strain evidence="8">HL-2020</strain>
        <tissue evidence="8">Leaf</tissue>
    </source>
</reference>
<evidence type="ECO:0000259" key="7">
    <source>
        <dbReference type="Pfam" id="PF03081"/>
    </source>
</evidence>
<feature type="non-terminal residue" evidence="8">
    <location>
        <position position="1"/>
    </location>
</feature>
<dbReference type="GO" id="GO:0015031">
    <property type="term" value="P:protein transport"/>
    <property type="evidence" value="ECO:0007669"/>
    <property type="project" value="UniProtKB-KW"/>
</dbReference>
<dbReference type="InterPro" id="IPR004140">
    <property type="entry name" value="Exo70"/>
</dbReference>
<keyword evidence="2 5" id="KW-0813">Transport</keyword>
<dbReference type="SUPFAM" id="SSF74788">
    <property type="entry name" value="Cullin repeat-like"/>
    <property type="match status" value="1"/>
</dbReference>
<comment type="caution">
    <text evidence="8">The sequence shown here is derived from an EMBL/GenBank/DDBJ whole genome shotgun (WGS) entry which is preliminary data.</text>
</comment>
<dbReference type="Gene3D" id="1.20.1280.170">
    <property type="entry name" value="Exocyst complex component Exo70"/>
    <property type="match status" value="1"/>
</dbReference>
<dbReference type="GO" id="GO:0046983">
    <property type="term" value="F:protein dimerization activity"/>
    <property type="evidence" value="ECO:0007669"/>
    <property type="project" value="InterPro"/>
</dbReference>
<dbReference type="OrthoDB" id="1922221at2759"/>
<keyword evidence="4" id="KW-0804">Transcription</keyword>
<keyword evidence="5" id="KW-0268">Exocytosis</keyword>
<evidence type="ECO:0000313" key="9">
    <source>
        <dbReference type="Proteomes" id="UP000631114"/>
    </source>
</evidence>
<dbReference type="PANTHER" id="PTHR12542">
    <property type="entry name" value="EXOCYST COMPLEX PROTEIN EXO70"/>
    <property type="match status" value="1"/>
</dbReference>
<dbReference type="SUPFAM" id="SSF47459">
    <property type="entry name" value="HLH, helix-loop-helix DNA-binding domain"/>
    <property type="match status" value="1"/>
</dbReference>
<evidence type="ECO:0000313" key="8">
    <source>
        <dbReference type="EMBL" id="KAF9617800.1"/>
    </source>
</evidence>
<dbReference type="PANTHER" id="PTHR12542:SF96">
    <property type="entry name" value="EXOCYST COMPLEX COMPONENT EXO70B1"/>
    <property type="match status" value="1"/>
</dbReference>
<keyword evidence="5" id="KW-0653">Protein transport</keyword>
<dbReference type="GO" id="GO:0005546">
    <property type="term" value="F:phosphatidylinositol-4,5-bisphosphate binding"/>
    <property type="evidence" value="ECO:0007669"/>
    <property type="project" value="InterPro"/>
</dbReference>
<dbReference type="GO" id="GO:0006887">
    <property type="term" value="P:exocytosis"/>
    <property type="evidence" value="ECO:0007669"/>
    <property type="project" value="UniProtKB-KW"/>
</dbReference>
<dbReference type="Proteomes" id="UP000631114">
    <property type="component" value="Unassembled WGS sequence"/>
</dbReference>
<protein>
    <recommendedName>
        <fullName evidence="5">Exocyst subunit Exo70 family protein</fullName>
    </recommendedName>
</protein>
<comment type="function">
    <text evidence="5">Component of the exocyst complex.</text>
</comment>
<dbReference type="InterPro" id="IPR016159">
    <property type="entry name" value="Cullin_repeat-like_dom_sf"/>
</dbReference>
<evidence type="ECO:0000256" key="2">
    <source>
        <dbReference type="ARBA" id="ARBA00022448"/>
    </source>
</evidence>
<dbReference type="InterPro" id="IPR046364">
    <property type="entry name" value="Exo70_C"/>
</dbReference>
<comment type="similarity">
    <text evidence="1 5">Belongs to the EXO70 family.</text>
</comment>
<dbReference type="InterPro" id="IPR036638">
    <property type="entry name" value="HLH_DNA-bd_sf"/>
</dbReference>
<dbReference type="Pfam" id="PF03081">
    <property type="entry name" value="Exo70_C"/>
    <property type="match status" value="1"/>
</dbReference>
<sequence length="404" mass="45138">RDGYILPGENRLKFSHFICQIESILGRNLSYSLSSLILTLSQIGRNIGGVPEFANLFYQRKLNSIECGGGCDSGGVKCVSGGVKCGGGCEYMECRWCEVWRSGEECTVRWCAMRSGLLVAAATATSGVGGGGKHRHSLVELVVAALAPTVVDLWWSWWLVCGSMWDEIQKYVEEIDGRMGSDEGCGVQLDRNREFVELGSILEPGRSPKLDKAAILSDVVRMVTQLRGESEKLKESNESLQEKIKELKGMNTIYSSTTGCAITYRIVSTNFSVQLSWIMELLESNLETKSKIYKDSALSYVFFINNGRYIVSKVKDGELASLLGDDWIRKRTAKVRQNHLNYQKSSWGRVLATFKLDNNSLAPNVAAKSMKEKLKVFNMHFEDVCRTQSNWVVADEQLQSELRV</sequence>
<evidence type="ECO:0000256" key="1">
    <source>
        <dbReference type="ARBA" id="ARBA00006756"/>
    </source>
</evidence>
<dbReference type="GO" id="GO:0000145">
    <property type="term" value="C:exocyst"/>
    <property type="evidence" value="ECO:0007669"/>
    <property type="project" value="InterPro"/>
</dbReference>
<feature type="domain" description="Exocyst complex subunit Exo70 C-terminal" evidence="7">
    <location>
        <begin position="268"/>
        <end position="403"/>
    </location>
</feature>
<feature type="coiled-coil region" evidence="6">
    <location>
        <begin position="223"/>
        <end position="250"/>
    </location>
</feature>
<keyword evidence="6" id="KW-0175">Coiled coil</keyword>
<evidence type="ECO:0000256" key="3">
    <source>
        <dbReference type="ARBA" id="ARBA00023015"/>
    </source>
</evidence>
<dbReference type="EMBL" id="JADFTS010000003">
    <property type="protein sequence ID" value="KAF9617800.1"/>
    <property type="molecule type" value="Genomic_DNA"/>
</dbReference>
<keyword evidence="9" id="KW-1185">Reference proteome</keyword>
<gene>
    <name evidence="8" type="ORF">IFM89_038982</name>
</gene>
<name>A0A835M3J2_9MAGN</name>
<accession>A0A835M3J2</accession>
<proteinExistence type="inferred from homology"/>
<evidence type="ECO:0000256" key="5">
    <source>
        <dbReference type="RuleBase" id="RU365026"/>
    </source>
</evidence>
<evidence type="ECO:0000256" key="4">
    <source>
        <dbReference type="ARBA" id="ARBA00023163"/>
    </source>
</evidence>